<keyword evidence="4" id="KW-1185">Reference proteome</keyword>
<name>A0ABW4IBT2_9SPHI</name>
<dbReference type="Proteomes" id="UP001597118">
    <property type="component" value="Unassembled WGS sequence"/>
</dbReference>
<protein>
    <submittedName>
        <fullName evidence="3">Methionyl-tRNA formyltransferase</fullName>
        <ecNumber evidence="3">2.1.2.9</ecNumber>
    </submittedName>
</protein>
<dbReference type="GO" id="GO:0004479">
    <property type="term" value="F:methionyl-tRNA formyltransferase activity"/>
    <property type="evidence" value="ECO:0007669"/>
    <property type="project" value="UniProtKB-EC"/>
</dbReference>
<dbReference type="Gene3D" id="3.40.50.12230">
    <property type="match status" value="1"/>
</dbReference>
<dbReference type="EMBL" id="JBHUDG010000003">
    <property type="protein sequence ID" value="MFD1629061.1"/>
    <property type="molecule type" value="Genomic_DNA"/>
</dbReference>
<gene>
    <name evidence="3" type="ORF">ACFSAH_04185</name>
</gene>
<dbReference type="Pfam" id="PF00551">
    <property type="entry name" value="Formyl_trans_N"/>
    <property type="match status" value="1"/>
</dbReference>
<sequence>MKYALFVSGGLGYSLLKLIYLKIDISFIATDSKSESIVSFALQNNIPLFKGNPRNGKLSEFSKSFDADIALSINYLFIIEQDTISLFKYAINFHGSLLPKYRGRTPHVWAIINGEKETGVTAHLIDSGCDTGDIVLQRKVTINVEDTGQSLLEKYVEIYPEMVQSIIHEVEHQTLMLKHQDHSLATYFDKRTPEDGQIDWNWQKERIFNWVRAQTYPYPGAFTLFGKEKIIIDRISYNNSGFDNKMPNGLILKSENEIVIVKTPNGAISIDRARSNLEILNPGDILESPNLKTPSSI</sequence>
<feature type="domain" description="Formyl transferase N-terminal" evidence="1">
    <location>
        <begin position="53"/>
        <end position="157"/>
    </location>
</feature>
<accession>A0ABW4IBT2</accession>
<organism evidence="3 4">
    <name type="scientific">Pseudopedobacter beijingensis</name>
    <dbReference type="NCBI Taxonomy" id="1207056"/>
    <lineage>
        <taxon>Bacteria</taxon>
        <taxon>Pseudomonadati</taxon>
        <taxon>Bacteroidota</taxon>
        <taxon>Sphingobacteriia</taxon>
        <taxon>Sphingobacteriales</taxon>
        <taxon>Sphingobacteriaceae</taxon>
        <taxon>Pseudopedobacter</taxon>
    </lineage>
</organism>
<dbReference type="InterPro" id="IPR002376">
    <property type="entry name" value="Formyl_transf_N"/>
</dbReference>
<evidence type="ECO:0000313" key="3">
    <source>
        <dbReference type="EMBL" id="MFD1629061.1"/>
    </source>
</evidence>
<proteinExistence type="predicted"/>
<reference evidence="4" key="1">
    <citation type="journal article" date="2019" name="Int. J. Syst. Evol. Microbiol.">
        <title>The Global Catalogue of Microorganisms (GCM) 10K type strain sequencing project: providing services to taxonomists for standard genome sequencing and annotation.</title>
        <authorList>
            <consortium name="The Broad Institute Genomics Platform"/>
            <consortium name="The Broad Institute Genome Sequencing Center for Infectious Disease"/>
            <person name="Wu L."/>
            <person name="Ma J."/>
        </authorList>
    </citation>
    <scope>NUCLEOTIDE SEQUENCE [LARGE SCALE GENOMIC DNA]</scope>
    <source>
        <strain evidence="4">CCUG 53762</strain>
    </source>
</reference>
<dbReference type="Pfam" id="PF02911">
    <property type="entry name" value="Formyl_trans_C"/>
    <property type="match status" value="1"/>
</dbReference>
<comment type="caution">
    <text evidence="3">The sequence shown here is derived from an EMBL/GenBank/DDBJ whole genome shotgun (WGS) entry which is preliminary data.</text>
</comment>
<evidence type="ECO:0000259" key="2">
    <source>
        <dbReference type="Pfam" id="PF02911"/>
    </source>
</evidence>
<dbReference type="PANTHER" id="PTHR11138:SF5">
    <property type="entry name" value="METHIONYL-TRNA FORMYLTRANSFERASE, MITOCHONDRIAL"/>
    <property type="match status" value="1"/>
</dbReference>
<dbReference type="CDD" id="cd08369">
    <property type="entry name" value="FMT_core"/>
    <property type="match status" value="1"/>
</dbReference>
<evidence type="ECO:0000313" key="4">
    <source>
        <dbReference type="Proteomes" id="UP001597118"/>
    </source>
</evidence>
<keyword evidence="3" id="KW-0808">Transferase</keyword>
<dbReference type="InterPro" id="IPR011034">
    <property type="entry name" value="Formyl_transferase-like_C_sf"/>
</dbReference>
<dbReference type="PANTHER" id="PTHR11138">
    <property type="entry name" value="METHIONYL-TRNA FORMYLTRANSFERASE"/>
    <property type="match status" value="1"/>
</dbReference>
<dbReference type="InterPro" id="IPR036477">
    <property type="entry name" value="Formyl_transf_N_sf"/>
</dbReference>
<dbReference type="SUPFAM" id="SSF50486">
    <property type="entry name" value="FMT C-terminal domain-like"/>
    <property type="match status" value="1"/>
</dbReference>
<dbReference type="EC" id="2.1.2.9" evidence="3"/>
<dbReference type="SUPFAM" id="SSF53328">
    <property type="entry name" value="Formyltransferase"/>
    <property type="match status" value="1"/>
</dbReference>
<evidence type="ECO:0000259" key="1">
    <source>
        <dbReference type="Pfam" id="PF00551"/>
    </source>
</evidence>
<dbReference type="RefSeq" id="WP_379661442.1">
    <property type="nucleotide sequence ID" value="NZ_JBHUDG010000003.1"/>
</dbReference>
<dbReference type="InterPro" id="IPR005793">
    <property type="entry name" value="Formyl_trans_C"/>
</dbReference>
<feature type="domain" description="Formyl transferase C-terminal" evidence="2">
    <location>
        <begin position="192"/>
        <end position="274"/>
    </location>
</feature>